<proteinExistence type="predicted"/>
<sequence length="46" mass="5601">MSILPPGRRRRVRRYVTALERRRAVEERRFREFAGMIVLRATEVSR</sequence>
<evidence type="ECO:0000313" key="1">
    <source>
        <dbReference type="EMBL" id="MBB6172886.1"/>
    </source>
</evidence>
<dbReference type="EMBL" id="JACHDS010000001">
    <property type="protein sequence ID" value="MBB6172886.1"/>
    <property type="molecule type" value="Genomic_DNA"/>
</dbReference>
<protein>
    <submittedName>
        <fullName evidence="1">Uncharacterized protein</fullName>
    </submittedName>
</protein>
<dbReference type="AlphaFoldDB" id="A0A7W9YKJ8"/>
<accession>A0A7W9YKJ8</accession>
<dbReference type="Proteomes" id="UP000546642">
    <property type="component" value="Unassembled WGS sequence"/>
</dbReference>
<keyword evidence="2" id="KW-1185">Reference proteome</keyword>
<evidence type="ECO:0000313" key="2">
    <source>
        <dbReference type="Proteomes" id="UP000546642"/>
    </source>
</evidence>
<reference evidence="1 2" key="1">
    <citation type="submission" date="2020-08" db="EMBL/GenBank/DDBJ databases">
        <title>Sequencing the genomes of 1000 actinobacteria strains.</title>
        <authorList>
            <person name="Klenk H.-P."/>
        </authorList>
    </citation>
    <scope>NUCLEOTIDE SEQUENCE [LARGE SCALE GENOMIC DNA]</scope>
    <source>
        <strain evidence="1 2">DSM 46659</strain>
    </source>
</reference>
<gene>
    <name evidence="1" type="ORF">HNR23_002946</name>
</gene>
<name>A0A7W9YKJ8_9ACTN</name>
<organism evidence="1 2">
    <name type="scientific">Nocardiopsis mwathae</name>
    <dbReference type="NCBI Taxonomy" id="1472723"/>
    <lineage>
        <taxon>Bacteria</taxon>
        <taxon>Bacillati</taxon>
        <taxon>Actinomycetota</taxon>
        <taxon>Actinomycetes</taxon>
        <taxon>Streptosporangiales</taxon>
        <taxon>Nocardiopsidaceae</taxon>
        <taxon>Nocardiopsis</taxon>
    </lineage>
</organism>
<dbReference type="RefSeq" id="WP_184076113.1">
    <property type="nucleotide sequence ID" value="NZ_JACHDS010000001.1"/>
</dbReference>
<comment type="caution">
    <text evidence="1">The sequence shown here is derived from an EMBL/GenBank/DDBJ whole genome shotgun (WGS) entry which is preliminary data.</text>
</comment>